<dbReference type="InterPro" id="IPR036918">
    <property type="entry name" value="Pyrv_Knase_C_sf"/>
</dbReference>
<name>A0A2P5C057_PARAD</name>
<dbReference type="Proteomes" id="UP000237105">
    <property type="component" value="Unassembled WGS sequence"/>
</dbReference>
<dbReference type="InterPro" id="IPR001697">
    <property type="entry name" value="Pyr_Knase"/>
</dbReference>
<dbReference type="GO" id="GO:0004743">
    <property type="term" value="F:pyruvate kinase activity"/>
    <property type="evidence" value="ECO:0007669"/>
    <property type="project" value="InterPro"/>
</dbReference>
<dbReference type="SUPFAM" id="SSF52935">
    <property type="entry name" value="PK C-terminal domain-like"/>
    <property type="match status" value="1"/>
</dbReference>
<proteinExistence type="predicted"/>
<reference evidence="3" key="1">
    <citation type="submission" date="2016-06" db="EMBL/GenBank/DDBJ databases">
        <title>Parallel loss of symbiosis genes in relatives of nitrogen-fixing non-legume Parasponia.</title>
        <authorList>
            <person name="Van Velzen R."/>
            <person name="Holmer R."/>
            <person name="Bu F."/>
            <person name="Rutten L."/>
            <person name="Van Zeijl A."/>
            <person name="Liu W."/>
            <person name="Santuari L."/>
            <person name="Cao Q."/>
            <person name="Sharma T."/>
            <person name="Shen D."/>
            <person name="Roswanjaya Y."/>
            <person name="Wardhani T."/>
            <person name="Kalhor M.S."/>
            <person name="Jansen J."/>
            <person name="Van den Hoogen J."/>
            <person name="Gungor B."/>
            <person name="Hartog M."/>
            <person name="Hontelez J."/>
            <person name="Verver J."/>
            <person name="Yang W.-C."/>
            <person name="Schijlen E."/>
            <person name="Repin R."/>
            <person name="Schilthuizen M."/>
            <person name="Schranz E."/>
            <person name="Heidstra R."/>
            <person name="Miyata K."/>
            <person name="Fedorova E."/>
            <person name="Kohlen W."/>
            <person name="Bisseling T."/>
            <person name="Smit S."/>
            <person name="Geurts R."/>
        </authorList>
    </citation>
    <scope>NUCLEOTIDE SEQUENCE [LARGE SCALE GENOMIC DNA]</scope>
    <source>
        <strain evidence="3">cv. WU1-14</strain>
    </source>
</reference>
<keyword evidence="2" id="KW-0418">Kinase</keyword>
<dbReference type="InterPro" id="IPR015795">
    <property type="entry name" value="Pyrv_Knase_C"/>
</dbReference>
<dbReference type="GO" id="GO:0030955">
    <property type="term" value="F:potassium ion binding"/>
    <property type="evidence" value="ECO:0007669"/>
    <property type="project" value="InterPro"/>
</dbReference>
<dbReference type="PANTHER" id="PTHR11817">
    <property type="entry name" value="PYRUVATE KINASE"/>
    <property type="match status" value="1"/>
</dbReference>
<evidence type="ECO:0000313" key="2">
    <source>
        <dbReference type="EMBL" id="PON54411.1"/>
    </source>
</evidence>
<evidence type="ECO:0000259" key="1">
    <source>
        <dbReference type="Pfam" id="PF02887"/>
    </source>
</evidence>
<dbReference type="AlphaFoldDB" id="A0A2P5C057"/>
<dbReference type="GO" id="GO:0000287">
    <property type="term" value="F:magnesium ion binding"/>
    <property type="evidence" value="ECO:0007669"/>
    <property type="project" value="InterPro"/>
</dbReference>
<evidence type="ECO:0000313" key="3">
    <source>
        <dbReference type="Proteomes" id="UP000237105"/>
    </source>
</evidence>
<keyword evidence="2" id="KW-0808">Transferase</keyword>
<sequence length="122" mass="13671">MGNYPDKALAVLRSVSLRIERHLRGRTHHNSVELPVITPPLTRDISEKICDAAAKMADKLKADFIFVYTKTGQMVPLLSGCPPDCPIFAFTPLESTRRRLNLQWGVIPFCLCFTGDIENNLS</sequence>
<keyword evidence="3" id="KW-1185">Reference proteome</keyword>
<dbReference type="Gene3D" id="3.40.1380.20">
    <property type="entry name" value="Pyruvate kinase, C-terminal domain"/>
    <property type="match status" value="1"/>
</dbReference>
<keyword evidence="2" id="KW-0670">Pyruvate</keyword>
<comment type="caution">
    <text evidence="2">The sequence shown here is derived from an EMBL/GenBank/DDBJ whole genome shotgun (WGS) entry which is preliminary data.</text>
</comment>
<dbReference type="Pfam" id="PF02887">
    <property type="entry name" value="PK_C"/>
    <property type="match status" value="1"/>
</dbReference>
<dbReference type="GO" id="GO:0016301">
    <property type="term" value="F:kinase activity"/>
    <property type="evidence" value="ECO:0007669"/>
    <property type="project" value="UniProtKB-KW"/>
</dbReference>
<protein>
    <submittedName>
        <fullName evidence="2">Pyruvate kinase</fullName>
    </submittedName>
</protein>
<dbReference type="EMBL" id="JXTB01000195">
    <property type="protein sequence ID" value="PON54411.1"/>
    <property type="molecule type" value="Genomic_DNA"/>
</dbReference>
<feature type="domain" description="Pyruvate kinase C-terminal" evidence="1">
    <location>
        <begin position="47"/>
        <end position="114"/>
    </location>
</feature>
<dbReference type="OrthoDB" id="108365at2759"/>
<accession>A0A2P5C057</accession>
<gene>
    <name evidence="2" type="ORF">PanWU01x14_194900</name>
</gene>
<organism evidence="2 3">
    <name type="scientific">Parasponia andersonii</name>
    <name type="common">Sponia andersonii</name>
    <dbReference type="NCBI Taxonomy" id="3476"/>
    <lineage>
        <taxon>Eukaryota</taxon>
        <taxon>Viridiplantae</taxon>
        <taxon>Streptophyta</taxon>
        <taxon>Embryophyta</taxon>
        <taxon>Tracheophyta</taxon>
        <taxon>Spermatophyta</taxon>
        <taxon>Magnoliopsida</taxon>
        <taxon>eudicotyledons</taxon>
        <taxon>Gunneridae</taxon>
        <taxon>Pentapetalae</taxon>
        <taxon>rosids</taxon>
        <taxon>fabids</taxon>
        <taxon>Rosales</taxon>
        <taxon>Cannabaceae</taxon>
        <taxon>Parasponia</taxon>
    </lineage>
</organism>
<dbReference type="STRING" id="3476.A0A2P5C057"/>